<name>A0A4Z2E4N7_9TELE</name>
<evidence type="ECO:0000313" key="3">
    <source>
        <dbReference type="Proteomes" id="UP000314294"/>
    </source>
</evidence>
<gene>
    <name evidence="2" type="ORF">EYF80_066001</name>
</gene>
<keyword evidence="3" id="KW-1185">Reference proteome</keyword>
<feature type="compositionally biased region" description="Basic and acidic residues" evidence="1">
    <location>
        <begin position="88"/>
        <end position="113"/>
    </location>
</feature>
<protein>
    <submittedName>
        <fullName evidence="2">Uncharacterized protein</fullName>
    </submittedName>
</protein>
<dbReference type="EMBL" id="SRLO01017063">
    <property type="protein sequence ID" value="TNN23876.1"/>
    <property type="molecule type" value="Genomic_DNA"/>
</dbReference>
<comment type="caution">
    <text evidence="2">The sequence shown here is derived from an EMBL/GenBank/DDBJ whole genome shotgun (WGS) entry which is preliminary data.</text>
</comment>
<proteinExistence type="predicted"/>
<evidence type="ECO:0000256" key="1">
    <source>
        <dbReference type="SAM" id="MobiDB-lite"/>
    </source>
</evidence>
<accession>A0A4Z2E4N7</accession>
<feature type="compositionally biased region" description="Basic and acidic residues" evidence="1">
    <location>
        <begin position="125"/>
        <end position="136"/>
    </location>
</feature>
<dbReference type="AlphaFoldDB" id="A0A4Z2E4N7"/>
<dbReference type="Proteomes" id="UP000314294">
    <property type="component" value="Unassembled WGS sequence"/>
</dbReference>
<organism evidence="2 3">
    <name type="scientific">Liparis tanakae</name>
    <name type="common">Tanaka's snailfish</name>
    <dbReference type="NCBI Taxonomy" id="230148"/>
    <lineage>
        <taxon>Eukaryota</taxon>
        <taxon>Metazoa</taxon>
        <taxon>Chordata</taxon>
        <taxon>Craniata</taxon>
        <taxon>Vertebrata</taxon>
        <taxon>Euteleostomi</taxon>
        <taxon>Actinopterygii</taxon>
        <taxon>Neopterygii</taxon>
        <taxon>Teleostei</taxon>
        <taxon>Neoteleostei</taxon>
        <taxon>Acanthomorphata</taxon>
        <taxon>Eupercaria</taxon>
        <taxon>Perciformes</taxon>
        <taxon>Cottioidei</taxon>
        <taxon>Cottales</taxon>
        <taxon>Liparidae</taxon>
        <taxon>Liparis</taxon>
    </lineage>
</organism>
<feature type="region of interest" description="Disordered" evidence="1">
    <location>
        <begin position="85"/>
        <end position="136"/>
    </location>
</feature>
<reference evidence="2 3" key="1">
    <citation type="submission" date="2019-03" db="EMBL/GenBank/DDBJ databases">
        <title>First draft genome of Liparis tanakae, snailfish: a comprehensive survey of snailfish specific genes.</title>
        <authorList>
            <person name="Kim W."/>
            <person name="Song I."/>
            <person name="Jeong J.-H."/>
            <person name="Kim D."/>
            <person name="Kim S."/>
            <person name="Ryu S."/>
            <person name="Song J.Y."/>
            <person name="Lee S.K."/>
        </authorList>
    </citation>
    <scope>NUCLEOTIDE SEQUENCE [LARGE SCALE GENOMIC DNA]</scope>
    <source>
        <tissue evidence="2">Muscle</tissue>
    </source>
</reference>
<sequence>MRGVVWVELRPGGDCRPPGGLEAALLREGGAAAETSFSTSFSTSSSAWGGRSREAWVGLSSSVFPYPPLPHRLLLALRRLRDTKRKVKEGAGNEEHGQADGQPHRQDVDHPEPRALLGRDGQLSEDPRLEEHKDER</sequence>
<evidence type="ECO:0000313" key="2">
    <source>
        <dbReference type="EMBL" id="TNN23876.1"/>
    </source>
</evidence>